<evidence type="ECO:0000313" key="3">
    <source>
        <dbReference type="Proteomes" id="UP001230504"/>
    </source>
</evidence>
<gene>
    <name evidence="2" type="ORF">LY79DRAFT_508923</name>
</gene>
<dbReference type="SUPFAM" id="SSF52374">
    <property type="entry name" value="Nucleotidylyl transferase"/>
    <property type="match status" value="1"/>
</dbReference>
<name>A0AAD8V9D6_9PEZI</name>
<dbReference type="Proteomes" id="UP001230504">
    <property type="component" value="Unassembled WGS sequence"/>
</dbReference>
<dbReference type="GO" id="GO:0016887">
    <property type="term" value="F:ATP hydrolysis activity"/>
    <property type="evidence" value="ECO:0007669"/>
    <property type="project" value="TreeGrafter"/>
</dbReference>
<dbReference type="RefSeq" id="XP_060417529.1">
    <property type="nucleotide sequence ID" value="XM_060554000.1"/>
</dbReference>
<dbReference type="GeneID" id="85438240"/>
<evidence type="ECO:0000256" key="1">
    <source>
        <dbReference type="SAM" id="MobiDB-lite"/>
    </source>
</evidence>
<protein>
    <recommendedName>
        <fullName evidence="4">Cytidylyltransferase</fullName>
    </recommendedName>
</protein>
<evidence type="ECO:0008006" key="4">
    <source>
        <dbReference type="Google" id="ProtNLM"/>
    </source>
</evidence>
<dbReference type="GO" id="GO:0000309">
    <property type="term" value="F:nicotinamide-nucleotide adenylyltransferase activity"/>
    <property type="evidence" value="ECO:0007669"/>
    <property type="project" value="TreeGrafter"/>
</dbReference>
<feature type="region of interest" description="Disordered" evidence="1">
    <location>
        <begin position="46"/>
        <end position="69"/>
    </location>
</feature>
<dbReference type="AlphaFoldDB" id="A0AAD8V9D6"/>
<dbReference type="InterPro" id="IPR014729">
    <property type="entry name" value="Rossmann-like_a/b/a_fold"/>
</dbReference>
<reference evidence="2" key="1">
    <citation type="submission" date="2021-06" db="EMBL/GenBank/DDBJ databases">
        <title>Comparative genomics, transcriptomics and evolutionary studies reveal genomic signatures of adaptation to plant cell wall in hemibiotrophic fungi.</title>
        <authorList>
            <consortium name="DOE Joint Genome Institute"/>
            <person name="Baroncelli R."/>
            <person name="Diaz J.F."/>
            <person name="Benocci T."/>
            <person name="Peng M."/>
            <person name="Battaglia E."/>
            <person name="Haridas S."/>
            <person name="Andreopoulos W."/>
            <person name="Labutti K."/>
            <person name="Pangilinan J."/>
            <person name="Floch G.L."/>
            <person name="Makela M.R."/>
            <person name="Henrissat B."/>
            <person name="Grigoriev I.V."/>
            <person name="Crouch J.A."/>
            <person name="De Vries R.P."/>
            <person name="Sukno S.A."/>
            <person name="Thon M.R."/>
        </authorList>
    </citation>
    <scope>NUCLEOTIDE SEQUENCE</scope>
    <source>
        <strain evidence="2">CBS 125086</strain>
    </source>
</reference>
<evidence type="ECO:0000313" key="2">
    <source>
        <dbReference type="EMBL" id="KAK1596676.1"/>
    </source>
</evidence>
<comment type="caution">
    <text evidence="2">The sequence shown here is derived from an EMBL/GenBank/DDBJ whole genome shotgun (WGS) entry which is preliminary data.</text>
</comment>
<sequence>MASDTTPEPAMSSRAALVDFFSRSLTAFQSSKDVFRVVCTLSRRRGHDDTAAAATTPVPRPPREERPPRRVRSLVVLDSSFNPPTLAHLRMAVSAVRDLRRSGGGGGGSDGSDAGSREEVSAVRLLLLLAVNNADKKPQPAAFPVRLGMMHAFAQDLLDELRAAASSMAKGGGEPQDGEEDDEVEVDVGLTTMPYFHDKSQAISDAGFYAVDGQGPEQVYLAGYDTLVRIFNPKYYNASAGAPPPSSGSGDVDGGVAPIRRALDPFLERSRLRITTRADDEWGSEADQVAHLERLRNGGLEEVGGRAAWAERVETDRGLGEVVSSTRVRRAAKERDEKALGRLVGARVKEWVLGEGLYHEE</sequence>
<dbReference type="GO" id="GO:0005737">
    <property type="term" value="C:cytoplasm"/>
    <property type="evidence" value="ECO:0007669"/>
    <property type="project" value="TreeGrafter"/>
</dbReference>
<accession>A0AAD8V9D6</accession>
<keyword evidence="3" id="KW-1185">Reference proteome</keyword>
<dbReference type="Gene3D" id="3.40.50.620">
    <property type="entry name" value="HUPs"/>
    <property type="match status" value="1"/>
</dbReference>
<dbReference type="EMBL" id="JAHLJV010000011">
    <property type="protein sequence ID" value="KAK1596676.1"/>
    <property type="molecule type" value="Genomic_DNA"/>
</dbReference>
<dbReference type="PANTHER" id="PTHR31285">
    <property type="entry name" value="NICOTINAMIDE MONONUCLEOTIDE ADENYLYLTRANSFERASE"/>
    <property type="match status" value="1"/>
</dbReference>
<dbReference type="PANTHER" id="PTHR31285:SF0">
    <property type="entry name" value="NICOTINAMIDE MONONUCLEOTIDE ADENYLYLTRANSFERASE"/>
    <property type="match status" value="1"/>
</dbReference>
<dbReference type="GO" id="GO:0005634">
    <property type="term" value="C:nucleus"/>
    <property type="evidence" value="ECO:0007669"/>
    <property type="project" value="TreeGrafter"/>
</dbReference>
<proteinExistence type="predicted"/>
<organism evidence="2 3">
    <name type="scientific">Colletotrichum navitas</name>
    <dbReference type="NCBI Taxonomy" id="681940"/>
    <lineage>
        <taxon>Eukaryota</taxon>
        <taxon>Fungi</taxon>
        <taxon>Dikarya</taxon>
        <taxon>Ascomycota</taxon>
        <taxon>Pezizomycotina</taxon>
        <taxon>Sordariomycetes</taxon>
        <taxon>Hypocreomycetidae</taxon>
        <taxon>Glomerellales</taxon>
        <taxon>Glomerellaceae</taxon>
        <taxon>Colletotrichum</taxon>
        <taxon>Colletotrichum graminicola species complex</taxon>
    </lineage>
</organism>